<protein>
    <submittedName>
        <fullName evidence="3">Heterokaryon incompatibility protein-domain-containing protein</fullName>
    </submittedName>
</protein>
<reference evidence="3" key="1">
    <citation type="submission" date="2023-06" db="EMBL/GenBank/DDBJ databases">
        <title>Genome-scale phylogeny and comparative genomics of the fungal order Sordariales.</title>
        <authorList>
            <consortium name="Lawrence Berkeley National Laboratory"/>
            <person name="Hensen N."/>
            <person name="Bonometti L."/>
            <person name="Westerberg I."/>
            <person name="Brannstrom I.O."/>
            <person name="Guillou S."/>
            <person name="Cros-Aarteil S."/>
            <person name="Calhoun S."/>
            <person name="Haridas S."/>
            <person name="Kuo A."/>
            <person name="Mondo S."/>
            <person name="Pangilinan J."/>
            <person name="Riley R."/>
            <person name="Labutti K."/>
            <person name="Andreopoulos B."/>
            <person name="Lipzen A."/>
            <person name="Chen C."/>
            <person name="Yanf M."/>
            <person name="Daum C."/>
            <person name="Ng V."/>
            <person name="Clum A."/>
            <person name="Steindorff A."/>
            <person name="Ohm R."/>
            <person name="Martin F."/>
            <person name="Silar P."/>
            <person name="Natvig D."/>
            <person name="Lalanne C."/>
            <person name="Gautier V."/>
            <person name="Ament-Velasquez S.L."/>
            <person name="Kruys A."/>
            <person name="Hutchinson M.I."/>
            <person name="Powell A.J."/>
            <person name="Barry K."/>
            <person name="Miller A.N."/>
            <person name="Grigoriev I.V."/>
            <person name="Debuchy R."/>
            <person name="Gladieux P."/>
            <person name="Thoren M.H."/>
            <person name="Johannesson H."/>
        </authorList>
    </citation>
    <scope>NUCLEOTIDE SEQUENCE</scope>
    <source>
        <strain evidence="3">SMH2532-1</strain>
    </source>
</reference>
<dbReference type="Pfam" id="PF06985">
    <property type="entry name" value="HET"/>
    <property type="match status" value="1"/>
</dbReference>
<sequence>MAFHLLDTSTFELKCFSESVPDYAILSHTWETDQEVSYQEMTAAAQNASHPARNKSGFRKIQKTCGLARAEGLGFAWIDTCCIDKSSSAELSEAINSMFQWYQRAEVCYAYLSDLPPDVEDQLEDHMSRCRWFTRGWCLQELIAPRDVRFYDSAWQPIGRKTELSTLLSRITKIRENVLVEPGLLATLTVAERMSWAAGRETTRAEDTAYCLLGIFDINMPMLYGEGKKAFLRLQEEIIRRSNDLSIFAWVGSQTSAAQGLEAPRFTDLFAESTRDFSGCSGFRQHPWAGQRKHTFSLTNNGLRLTGVSFNLDFENGYYWTALGDSSDGATRYLILKKITSKIFFRVTYEYWERETFFYGEDGEVGSTDDMDIFIPPKIGAAEIGFSDASDGGHVQLRLDNRLTGSMCQLHRTIIDVFPRETWDASRLLFSNEGDTPWHSHGYVKFDGTLFRARMVEIVTDHRAPPEYPEACQNFYLIWCTGSWDSWDWCTGTRDSWSLGSFVGASYCIDAKLCTGDDFAVEWESLERSQLLWTQWPLSASSLIEAENGRESEPLPLAQTLALRLGSGEVTITAGRLDPTEDVDNFYIELSYHCDD</sequence>
<dbReference type="PANTHER" id="PTHR10622:SF12">
    <property type="entry name" value="HET DOMAIN-CONTAINING PROTEIN"/>
    <property type="match status" value="1"/>
</dbReference>
<evidence type="ECO:0000313" key="4">
    <source>
        <dbReference type="Proteomes" id="UP001174936"/>
    </source>
</evidence>
<dbReference type="EMBL" id="JAULSV010000002">
    <property type="protein sequence ID" value="KAK0652497.1"/>
    <property type="molecule type" value="Genomic_DNA"/>
</dbReference>
<dbReference type="Proteomes" id="UP001174936">
    <property type="component" value="Unassembled WGS sequence"/>
</dbReference>
<dbReference type="InterPro" id="IPR010730">
    <property type="entry name" value="HET"/>
</dbReference>
<dbReference type="AlphaFoldDB" id="A0AA39YJ46"/>
<organism evidence="3 4">
    <name type="scientific">Cercophora newfieldiana</name>
    <dbReference type="NCBI Taxonomy" id="92897"/>
    <lineage>
        <taxon>Eukaryota</taxon>
        <taxon>Fungi</taxon>
        <taxon>Dikarya</taxon>
        <taxon>Ascomycota</taxon>
        <taxon>Pezizomycotina</taxon>
        <taxon>Sordariomycetes</taxon>
        <taxon>Sordariomycetidae</taxon>
        <taxon>Sordariales</taxon>
        <taxon>Lasiosphaeriaceae</taxon>
        <taxon>Cercophora</taxon>
    </lineage>
</organism>
<evidence type="ECO:0000259" key="1">
    <source>
        <dbReference type="Pfam" id="PF06985"/>
    </source>
</evidence>
<gene>
    <name evidence="3" type="ORF">B0T16DRAFT_102397</name>
</gene>
<name>A0AA39YJ46_9PEZI</name>
<dbReference type="Pfam" id="PF26640">
    <property type="entry name" value="DUF8212"/>
    <property type="match status" value="1"/>
</dbReference>
<feature type="domain" description="Heterokaryon incompatibility" evidence="1">
    <location>
        <begin position="23"/>
        <end position="114"/>
    </location>
</feature>
<evidence type="ECO:0000313" key="3">
    <source>
        <dbReference type="EMBL" id="KAK0652497.1"/>
    </source>
</evidence>
<dbReference type="InterPro" id="IPR058525">
    <property type="entry name" value="DUF8212"/>
</dbReference>
<feature type="domain" description="DUF8212" evidence="2">
    <location>
        <begin position="229"/>
        <end position="256"/>
    </location>
</feature>
<keyword evidence="4" id="KW-1185">Reference proteome</keyword>
<comment type="caution">
    <text evidence="3">The sequence shown here is derived from an EMBL/GenBank/DDBJ whole genome shotgun (WGS) entry which is preliminary data.</text>
</comment>
<accession>A0AA39YJ46</accession>
<dbReference type="PANTHER" id="PTHR10622">
    <property type="entry name" value="HET DOMAIN-CONTAINING PROTEIN"/>
    <property type="match status" value="1"/>
</dbReference>
<proteinExistence type="predicted"/>
<evidence type="ECO:0000259" key="2">
    <source>
        <dbReference type="Pfam" id="PF26640"/>
    </source>
</evidence>